<dbReference type="EMBL" id="APPP01000014">
    <property type="protein sequence ID" value="ENV40599.1"/>
    <property type="molecule type" value="Genomic_DNA"/>
</dbReference>
<protein>
    <submittedName>
        <fullName evidence="1">Uncharacterized protein</fullName>
    </submittedName>
</protein>
<proteinExistence type="predicted"/>
<accession>A0AAV3ILX9</accession>
<dbReference type="AlphaFoldDB" id="A0AAV3ILX9"/>
<reference evidence="1 2" key="1">
    <citation type="submission" date="2013-02" db="EMBL/GenBank/DDBJ databases">
        <title>The Genome Sequence of Acinetobacter nosocomialis NIPH 386.</title>
        <authorList>
            <consortium name="The Broad Institute Genome Sequencing Platform"/>
            <consortium name="The Broad Institute Genome Sequencing Center for Infectious Disease"/>
            <person name="Cerqueira G."/>
            <person name="Feldgarden M."/>
            <person name="Courvalin P."/>
            <person name="Perichon B."/>
            <person name="Grillot-Courvalin C."/>
            <person name="Clermont D."/>
            <person name="Rocha E."/>
            <person name="Yoon E.-J."/>
            <person name="Nemec A."/>
            <person name="Walker B."/>
            <person name="Young S.K."/>
            <person name="Zeng Q."/>
            <person name="Gargeya S."/>
            <person name="Fitzgerald M."/>
            <person name="Haas B."/>
            <person name="Abouelleil A."/>
            <person name="Alvarado L."/>
            <person name="Arachchi H.M."/>
            <person name="Berlin A.M."/>
            <person name="Chapman S.B."/>
            <person name="Dewar J."/>
            <person name="Goldberg J."/>
            <person name="Griggs A."/>
            <person name="Gujja S."/>
            <person name="Hansen M."/>
            <person name="Howarth C."/>
            <person name="Imamovic A."/>
            <person name="Larimer J."/>
            <person name="McCowan C."/>
            <person name="Murphy C."/>
            <person name="Neiman D."/>
            <person name="Pearson M."/>
            <person name="Priest M."/>
            <person name="Roberts A."/>
            <person name="Saif S."/>
            <person name="Shea T."/>
            <person name="Sisk P."/>
            <person name="Sykes S."/>
            <person name="Wortman J."/>
            <person name="Nusbaum C."/>
            <person name="Birren B."/>
        </authorList>
    </citation>
    <scope>NUCLEOTIDE SEQUENCE [LARGE SCALE GENOMIC DNA]</scope>
    <source>
        <strain evidence="1 2">NIPH 386</strain>
    </source>
</reference>
<sequence>MGWTSKPSAFTKTIEADLTKKQKDIVIDALGGVVMSSAVDTGAVRANNRIGIGSIDGKADKNDVDEGGQRTLNSELSKLVRLKPFQTVYISNSLPYAYVLNYGLYPKNPKVETGKTENGYSRQDPTGFYETTFTYISEKYR</sequence>
<name>A0AAV3ILX9_ACINO</name>
<dbReference type="Proteomes" id="UP000013028">
    <property type="component" value="Unassembled WGS sequence"/>
</dbReference>
<evidence type="ECO:0000313" key="2">
    <source>
        <dbReference type="Proteomes" id="UP000013028"/>
    </source>
</evidence>
<comment type="caution">
    <text evidence="1">The sequence shown here is derived from an EMBL/GenBank/DDBJ whole genome shotgun (WGS) entry which is preliminary data.</text>
</comment>
<dbReference type="RefSeq" id="WP_004888429.1">
    <property type="nucleotide sequence ID" value="NZ_KB849570.1"/>
</dbReference>
<gene>
    <name evidence="1" type="ORF">F958_03633</name>
</gene>
<organism evidence="1 2">
    <name type="scientific">Acinetobacter nosocomialis NIPH 386</name>
    <dbReference type="NCBI Taxonomy" id="1217985"/>
    <lineage>
        <taxon>Bacteria</taxon>
        <taxon>Pseudomonadati</taxon>
        <taxon>Pseudomonadota</taxon>
        <taxon>Gammaproteobacteria</taxon>
        <taxon>Moraxellales</taxon>
        <taxon>Moraxellaceae</taxon>
        <taxon>Acinetobacter</taxon>
        <taxon>Acinetobacter calcoaceticus/baumannii complex</taxon>
    </lineage>
</organism>
<evidence type="ECO:0000313" key="1">
    <source>
        <dbReference type="EMBL" id="ENV40599.1"/>
    </source>
</evidence>